<feature type="coiled-coil region" evidence="8">
    <location>
        <begin position="166"/>
        <end position="200"/>
    </location>
</feature>
<comment type="subcellular location">
    <subcellularLocation>
        <location evidence="1">Cytoplasm</location>
    </subcellularLocation>
</comment>
<evidence type="ECO:0000256" key="5">
    <source>
        <dbReference type="ARBA" id="ARBA00071263"/>
    </source>
</evidence>
<dbReference type="Proteomes" id="UP001318040">
    <property type="component" value="Chromosome 4"/>
</dbReference>
<reference evidence="12 13" key="1">
    <citation type="submission" date="2025-04" db="UniProtKB">
        <authorList>
            <consortium name="RefSeq"/>
        </authorList>
    </citation>
    <scope>IDENTIFICATION</scope>
    <source>
        <tissue evidence="12 13">Sperm</tissue>
    </source>
</reference>
<dbReference type="InterPro" id="IPR006020">
    <property type="entry name" value="PTB/PI_dom"/>
</dbReference>
<dbReference type="RefSeq" id="XP_032801596.1">
    <property type="nucleotide sequence ID" value="XM_032945705.1"/>
</dbReference>
<keyword evidence="8" id="KW-0175">Coiled coil</keyword>
<evidence type="ECO:0000256" key="2">
    <source>
        <dbReference type="ARBA" id="ARBA00022490"/>
    </source>
</evidence>
<accession>A0AAJ7SLN8</accession>
<evidence type="ECO:0000313" key="15">
    <source>
        <dbReference type="RefSeq" id="XP_032801594.1"/>
    </source>
</evidence>
<evidence type="ECO:0000313" key="12">
    <source>
        <dbReference type="RefSeq" id="XP_032801591.1"/>
    </source>
</evidence>
<evidence type="ECO:0000259" key="10">
    <source>
        <dbReference type="PROSITE" id="PS01179"/>
    </source>
</evidence>
<dbReference type="InterPro" id="IPR051133">
    <property type="entry name" value="Adapter_Engulfment-Domain"/>
</dbReference>
<dbReference type="RefSeq" id="XP_032801593.1">
    <property type="nucleotide sequence ID" value="XM_032945702.1"/>
</dbReference>
<sequence length="285" mass="31401">MHRPFTRKKDKSWIHTPEMLTMSCVSYSVKYLGSCEVSQPKGSEVVKDAVRKLKFACHLKKSEGQKLPKVELQVSIRGVEILDPKSKESQHNCPLHRISFCADDKTDKRILAFICKDAETDQHFCFAFDSEKSAEEITLSIGQAFDLAYRKFLESGGKDVESKKQVIALQKRVTELQTENGELQKKIEKLEERLKSTQVIVHTEEALNGVFDGVASADLFDMVPFSPASPAATSPAVPPPIPSRAAERAKDIFGAEPFDPITNRGAGPPIASASLADFPGAPPES</sequence>
<dbReference type="KEGG" id="pmrn:116938528"/>
<evidence type="ECO:0000313" key="17">
    <source>
        <dbReference type="RefSeq" id="XP_032801596.1"/>
    </source>
</evidence>
<dbReference type="Pfam" id="PF00640">
    <property type="entry name" value="PID"/>
    <property type="match status" value="1"/>
</dbReference>
<dbReference type="RefSeq" id="XP_032801595.1">
    <property type="nucleotide sequence ID" value="XM_032945704.1"/>
</dbReference>
<evidence type="ECO:0000256" key="6">
    <source>
        <dbReference type="ARBA" id="ARBA00075439"/>
    </source>
</evidence>
<gene>
    <name evidence="12 13 14 15 16 17" type="primary">GULP1</name>
</gene>
<dbReference type="GeneID" id="116938528"/>
<evidence type="ECO:0000256" key="4">
    <source>
        <dbReference type="ARBA" id="ARBA00060944"/>
    </source>
</evidence>
<feature type="domain" description="PID" evidence="10">
    <location>
        <begin position="25"/>
        <end position="163"/>
    </location>
</feature>
<evidence type="ECO:0000313" key="16">
    <source>
        <dbReference type="RefSeq" id="XP_032801595.1"/>
    </source>
</evidence>
<proteinExistence type="inferred from homology"/>
<dbReference type="InterPro" id="IPR011993">
    <property type="entry name" value="PH-like_dom_sf"/>
</dbReference>
<evidence type="ECO:0000256" key="9">
    <source>
        <dbReference type="SAM" id="MobiDB-lite"/>
    </source>
</evidence>
<keyword evidence="2" id="KW-0963">Cytoplasm</keyword>
<evidence type="ECO:0000313" key="14">
    <source>
        <dbReference type="RefSeq" id="XP_032801593.1"/>
    </source>
</evidence>
<evidence type="ECO:0000256" key="1">
    <source>
        <dbReference type="ARBA" id="ARBA00004496"/>
    </source>
</evidence>
<evidence type="ECO:0000313" key="11">
    <source>
        <dbReference type="Proteomes" id="UP001318040"/>
    </source>
</evidence>
<dbReference type="SUPFAM" id="SSF50729">
    <property type="entry name" value="PH domain-like"/>
    <property type="match status" value="1"/>
</dbReference>
<keyword evidence="11" id="KW-1185">Reference proteome</keyword>
<evidence type="ECO:0000313" key="13">
    <source>
        <dbReference type="RefSeq" id="XP_032801592.1"/>
    </source>
</evidence>
<dbReference type="RefSeq" id="XP_032801591.1">
    <property type="nucleotide sequence ID" value="XM_032945700.1"/>
</dbReference>
<evidence type="ECO:0000256" key="3">
    <source>
        <dbReference type="ARBA" id="ARBA00022907"/>
    </source>
</evidence>
<evidence type="ECO:0000256" key="8">
    <source>
        <dbReference type="SAM" id="Coils"/>
    </source>
</evidence>
<organism evidence="11 16">
    <name type="scientific">Petromyzon marinus</name>
    <name type="common">Sea lamprey</name>
    <dbReference type="NCBI Taxonomy" id="7757"/>
    <lineage>
        <taxon>Eukaryota</taxon>
        <taxon>Metazoa</taxon>
        <taxon>Chordata</taxon>
        <taxon>Craniata</taxon>
        <taxon>Vertebrata</taxon>
        <taxon>Cyclostomata</taxon>
        <taxon>Hyperoartia</taxon>
        <taxon>Petromyzontiformes</taxon>
        <taxon>Petromyzontidae</taxon>
        <taxon>Petromyzon</taxon>
    </lineage>
</organism>
<comment type="similarity">
    <text evidence="4">Belongs to the ced-6 family.</text>
</comment>
<dbReference type="RefSeq" id="XP_032801592.1">
    <property type="nucleotide sequence ID" value="XM_032945701.1"/>
</dbReference>
<dbReference type="CDD" id="cd01273">
    <property type="entry name" value="PTB_CED-6"/>
    <property type="match status" value="1"/>
</dbReference>
<name>A0AAJ7SLN8_PETMA</name>
<dbReference type="SMART" id="SM00462">
    <property type="entry name" value="PTB"/>
    <property type="match status" value="1"/>
</dbReference>
<keyword evidence="3" id="KW-0581">Phagocytosis</keyword>
<dbReference type="Gene3D" id="2.30.29.30">
    <property type="entry name" value="Pleckstrin-homology domain (PH domain)/Phosphotyrosine-binding domain (PTB)"/>
    <property type="match status" value="1"/>
</dbReference>
<dbReference type="FunFam" id="2.30.29.30:FF:000118">
    <property type="entry name" value="GULP PTB domain containing engulfment adaptor 1"/>
    <property type="match status" value="1"/>
</dbReference>
<dbReference type="GO" id="GO:0006909">
    <property type="term" value="P:phagocytosis"/>
    <property type="evidence" value="ECO:0007669"/>
    <property type="project" value="UniProtKB-KW"/>
</dbReference>
<dbReference type="AlphaFoldDB" id="A0AAJ7SLN8"/>
<dbReference type="RefSeq" id="XP_032801594.1">
    <property type="nucleotide sequence ID" value="XM_032945703.1"/>
</dbReference>
<protein>
    <recommendedName>
        <fullName evidence="5">PTB domain-containing engulfment adapter protein 1</fullName>
    </recommendedName>
    <alternativeName>
        <fullName evidence="7">Cell death protein 6 homolog</fullName>
    </alternativeName>
    <alternativeName>
        <fullName evidence="6">PTB domain adapter protein CED-6</fullName>
    </alternativeName>
</protein>
<dbReference type="PANTHER" id="PTHR11232">
    <property type="entry name" value="PHOSPHOTYROSINE INTERACTION DOMAIN-CONTAINING FAMILY MEMBER"/>
    <property type="match status" value="1"/>
</dbReference>
<feature type="region of interest" description="Disordered" evidence="9">
    <location>
        <begin position="229"/>
        <end position="285"/>
    </location>
</feature>
<dbReference type="PANTHER" id="PTHR11232:SF77">
    <property type="entry name" value="GULP PTB DOMAIN CONTAINING ENGULFMENT ADAPTOR 1"/>
    <property type="match status" value="1"/>
</dbReference>
<evidence type="ECO:0000256" key="7">
    <source>
        <dbReference type="ARBA" id="ARBA00082755"/>
    </source>
</evidence>
<dbReference type="GO" id="GO:0005737">
    <property type="term" value="C:cytoplasm"/>
    <property type="evidence" value="ECO:0007669"/>
    <property type="project" value="UniProtKB-SubCell"/>
</dbReference>
<dbReference type="PROSITE" id="PS01179">
    <property type="entry name" value="PID"/>
    <property type="match status" value="1"/>
</dbReference>